<dbReference type="CDD" id="cd07570">
    <property type="entry name" value="GAT_Gln-NAD-synth"/>
    <property type="match status" value="1"/>
</dbReference>
<dbReference type="RefSeq" id="WP_208428160.1">
    <property type="nucleotide sequence ID" value="NZ_JAEPRJ010000001.1"/>
</dbReference>
<keyword evidence="6 7" id="KW-0520">NAD</keyword>
<feature type="binding site" evidence="7">
    <location>
        <position position="484"/>
    </location>
    <ligand>
        <name>deamido-NAD(+)</name>
        <dbReference type="ChEBI" id="CHEBI:58437"/>
        <note>ligand shared between two neighboring subunits</note>
    </ligand>
</feature>
<feature type="active site" description="Proton acceptor; for glutaminase activity" evidence="7">
    <location>
        <position position="46"/>
    </location>
</feature>
<evidence type="ECO:0000313" key="11">
    <source>
        <dbReference type="EMBL" id="MBK5896598.1"/>
    </source>
</evidence>
<feature type="binding site" evidence="7">
    <location>
        <begin position="369"/>
        <end position="376"/>
    </location>
    <ligand>
        <name>ATP</name>
        <dbReference type="ChEBI" id="CHEBI:30616"/>
    </ligand>
</feature>
<dbReference type="EC" id="6.3.5.1" evidence="7 8"/>
<evidence type="ECO:0000256" key="2">
    <source>
        <dbReference type="ARBA" id="ARBA00007145"/>
    </source>
</evidence>
<keyword evidence="12" id="KW-1185">Reference proteome</keyword>
<dbReference type="InterPro" id="IPR003010">
    <property type="entry name" value="C-N_Hydrolase"/>
</dbReference>
<comment type="caution">
    <text evidence="11">The sequence shown here is derived from an EMBL/GenBank/DDBJ whole genome shotgun (WGS) entry which is preliminary data.</text>
</comment>
<dbReference type="PROSITE" id="PS50263">
    <property type="entry name" value="CN_HYDROLASE"/>
    <property type="match status" value="1"/>
</dbReference>
<feature type="binding site" evidence="7">
    <location>
        <position position="620"/>
    </location>
    <ligand>
        <name>deamido-NAD(+)</name>
        <dbReference type="ChEBI" id="CHEBI:58437"/>
        <note>ligand shared between two neighboring subunits</note>
    </ligand>
</feature>
<proteinExistence type="inferred from homology"/>
<dbReference type="InterPro" id="IPR022310">
    <property type="entry name" value="NAD/GMP_synthase"/>
</dbReference>
<comment type="function">
    <text evidence="7">Catalyzes the ATP-dependent amidation of deamido-NAD to form NAD. Uses L-glutamine as a nitrogen source.</text>
</comment>
<dbReference type="CDD" id="cd00553">
    <property type="entry name" value="NAD_synthase"/>
    <property type="match status" value="1"/>
</dbReference>
<comment type="similarity">
    <text evidence="2 7 8">In the C-terminal section; belongs to the NAD synthetase family.</text>
</comment>
<comment type="pathway">
    <text evidence="1 7 8">Cofactor biosynthesis; NAD(+) biosynthesis; NAD(+) from deamido-NAD(+) (L-Gln route): step 1/1.</text>
</comment>
<dbReference type="Gene3D" id="3.60.110.10">
    <property type="entry name" value="Carbon-nitrogen hydrolase"/>
    <property type="match status" value="1"/>
</dbReference>
<dbReference type="HAMAP" id="MF_02090">
    <property type="entry name" value="NadE_glutamine_dep"/>
    <property type="match status" value="1"/>
</dbReference>
<dbReference type="InterPro" id="IPR036526">
    <property type="entry name" value="C-N_Hydrolase_sf"/>
</dbReference>
<name>A0ABS1IXH4_9FIRM</name>
<evidence type="ECO:0000256" key="9">
    <source>
        <dbReference type="RuleBase" id="RU003811"/>
    </source>
</evidence>
<dbReference type="EMBL" id="JAEPRJ010000001">
    <property type="protein sequence ID" value="MBK5896598.1"/>
    <property type="molecule type" value="Genomic_DNA"/>
</dbReference>
<feature type="active site" description="For glutaminase activity" evidence="7">
    <location>
        <position position="115"/>
    </location>
</feature>
<evidence type="ECO:0000256" key="1">
    <source>
        <dbReference type="ARBA" id="ARBA00005188"/>
    </source>
</evidence>
<dbReference type="Pfam" id="PF02540">
    <property type="entry name" value="NAD_synthase"/>
    <property type="match status" value="1"/>
</dbReference>
<feature type="binding site" evidence="7">
    <location>
        <position position="455"/>
    </location>
    <ligand>
        <name>deamido-NAD(+)</name>
        <dbReference type="ChEBI" id="CHEBI:58437"/>
        <note>ligand shared between two neighboring subunits</note>
    </ligand>
</feature>
<comment type="catalytic activity">
    <reaction evidence="7 8">
        <text>deamido-NAD(+) + L-glutamine + ATP + H2O = L-glutamate + AMP + diphosphate + NAD(+) + H(+)</text>
        <dbReference type="Rhea" id="RHEA:24384"/>
        <dbReference type="ChEBI" id="CHEBI:15377"/>
        <dbReference type="ChEBI" id="CHEBI:15378"/>
        <dbReference type="ChEBI" id="CHEBI:29985"/>
        <dbReference type="ChEBI" id="CHEBI:30616"/>
        <dbReference type="ChEBI" id="CHEBI:33019"/>
        <dbReference type="ChEBI" id="CHEBI:57540"/>
        <dbReference type="ChEBI" id="CHEBI:58359"/>
        <dbReference type="ChEBI" id="CHEBI:58437"/>
        <dbReference type="ChEBI" id="CHEBI:456215"/>
        <dbReference type="EC" id="6.3.5.1"/>
    </reaction>
</comment>
<dbReference type="NCBIfam" id="NF002730">
    <property type="entry name" value="PRK02628.1"/>
    <property type="match status" value="1"/>
</dbReference>
<evidence type="ECO:0000256" key="5">
    <source>
        <dbReference type="ARBA" id="ARBA00022840"/>
    </source>
</evidence>
<dbReference type="GO" id="GO:0008795">
    <property type="term" value="F:NAD+ synthase activity"/>
    <property type="evidence" value="ECO:0007669"/>
    <property type="project" value="UniProtKB-EC"/>
</dbReference>
<evidence type="ECO:0000256" key="6">
    <source>
        <dbReference type="ARBA" id="ARBA00023027"/>
    </source>
</evidence>
<dbReference type="Gene3D" id="1.10.10.1140">
    <property type="entry name" value="Glutamine-dependent NAD+ synthetase, C-terminal domain"/>
    <property type="match status" value="1"/>
</dbReference>
<dbReference type="Gene3D" id="3.40.50.620">
    <property type="entry name" value="HUPs"/>
    <property type="match status" value="1"/>
</dbReference>
<keyword evidence="3 7" id="KW-0436">Ligase</keyword>
<dbReference type="PIRSF" id="PIRSF006630">
    <property type="entry name" value="NADS_GAT"/>
    <property type="match status" value="1"/>
</dbReference>
<evidence type="ECO:0000256" key="8">
    <source>
        <dbReference type="PIRNR" id="PIRNR006630"/>
    </source>
</evidence>
<accession>A0ABS1IXH4</accession>
<dbReference type="Proteomes" id="UP000604730">
    <property type="component" value="Unassembled WGS sequence"/>
</dbReference>
<evidence type="ECO:0000256" key="4">
    <source>
        <dbReference type="ARBA" id="ARBA00022741"/>
    </source>
</evidence>
<dbReference type="PANTHER" id="PTHR23090">
    <property type="entry name" value="NH 3 /GLUTAMINE-DEPENDENT NAD + SYNTHETASE"/>
    <property type="match status" value="1"/>
</dbReference>
<evidence type="ECO:0000313" key="12">
    <source>
        <dbReference type="Proteomes" id="UP000604730"/>
    </source>
</evidence>
<reference evidence="11 12" key="1">
    <citation type="submission" date="2021-01" db="EMBL/GenBank/DDBJ databases">
        <title>Isolation and description of Catonella massiliensis sp. nov., a novel Catonella species, isolated from a stable periodontitis subject.</title>
        <authorList>
            <person name="Antezack A."/>
            <person name="Boxberger M."/>
            <person name="La Scola B."/>
            <person name="Monnet-Corti V."/>
        </authorList>
    </citation>
    <scope>NUCLEOTIDE SEQUENCE [LARGE SCALE GENOMIC DNA]</scope>
    <source>
        <strain evidence="11 12">Marseille-Q4567</strain>
    </source>
</reference>
<dbReference type="InterPro" id="IPR003694">
    <property type="entry name" value="NAD_synthase"/>
</dbReference>
<gene>
    <name evidence="7" type="primary">nadE</name>
    <name evidence="11" type="ORF">JJN12_02200</name>
</gene>
<organism evidence="11 12">
    <name type="scientific">Catonella massiliensis</name>
    <dbReference type="NCBI Taxonomy" id="2799636"/>
    <lineage>
        <taxon>Bacteria</taxon>
        <taxon>Bacillati</taxon>
        <taxon>Bacillota</taxon>
        <taxon>Clostridia</taxon>
        <taxon>Lachnospirales</taxon>
        <taxon>Lachnospiraceae</taxon>
        <taxon>Catonella</taxon>
    </lineage>
</organism>
<evidence type="ECO:0000259" key="10">
    <source>
        <dbReference type="PROSITE" id="PS50263"/>
    </source>
</evidence>
<dbReference type="InterPro" id="IPR014445">
    <property type="entry name" value="Gln-dep_NAD_synthase"/>
</dbReference>
<feature type="binding site" evidence="7">
    <location>
        <position position="200"/>
    </location>
    <ligand>
        <name>L-glutamine</name>
        <dbReference type="ChEBI" id="CHEBI:58359"/>
    </ligand>
</feature>
<dbReference type="PANTHER" id="PTHR23090:SF9">
    <property type="entry name" value="GLUTAMINE-DEPENDENT NAD(+) SYNTHETASE"/>
    <property type="match status" value="1"/>
</dbReference>
<keyword evidence="5 7" id="KW-0067">ATP-binding</keyword>
<keyword evidence="4 7" id="KW-0547">Nucleotide-binding</keyword>
<evidence type="ECO:0000256" key="7">
    <source>
        <dbReference type="HAMAP-Rule" id="MF_02090"/>
    </source>
</evidence>
<sequence length="654" mass="73185">MRHGFVKVAAVTPDIRVADCNFNGESIIKEMKYCAEMGAKIAVFPELTITGYTCGELFLQERLLSAALDTLKEIIKASVGLDMLTFVGLPFETDGKLYNVAAVFKDGELLGLVPKRFIPNYSELYEARHFAPCVGENRLLDWKENKTGYTYFGNKLIFENKDIKNLKVAAEICEDLWVVIPPSNHHAMAGATIIANLSASPEIMGKQEYRRNLVQGQSARLNAGYIYATTGEGESTTDLVFGGHNLICEDGIILAEKPRFKNGTIITEIDINKLAYERRKMNTCEIMGWESYDFIDFSYENVYTTEKNSEGKSEKKLIETPLLRTFPKSPFIPECKEERDSSSEDVITIQALGLKKRMAHTGCKYAIVGLSGGLDSTLAAIVICRTMNMLGLSRENVIAVTMPCFGTTGRTYHNAIKLAKELGITLREINIKESVLSHLKDIGHDVNDHNVTFENAQARERTQVLMDLANEYGGLVIGTGDMSELALGFATYNGDHMSMYGVNASIPKTLVRQLVRHAAELALEDGKKELSDVLTDIVETPVSPELLPTNDDGETEQKTEAIVGPYELNDFFLYNMVRWGMEPDKLYRIACLTFADEYTKEEIEKWLKSFYRRFFAQQYKRSCLPDGPKVGSVTLSPRGDFRMPSDAVGDLWLK</sequence>
<evidence type="ECO:0000256" key="3">
    <source>
        <dbReference type="ARBA" id="ARBA00022598"/>
    </source>
</evidence>
<feature type="binding site" evidence="7">
    <location>
        <position position="206"/>
    </location>
    <ligand>
        <name>L-glutamine</name>
        <dbReference type="ChEBI" id="CHEBI:58359"/>
    </ligand>
</feature>
<feature type="binding site" evidence="7">
    <location>
        <position position="479"/>
    </location>
    <ligand>
        <name>ATP</name>
        <dbReference type="ChEBI" id="CHEBI:30616"/>
    </ligand>
</feature>
<feature type="active site" description="Nucleophile; for glutaminase activity" evidence="7">
    <location>
        <position position="173"/>
    </location>
</feature>
<feature type="binding site" evidence="7">
    <location>
        <position position="121"/>
    </location>
    <ligand>
        <name>L-glutamine</name>
        <dbReference type="ChEBI" id="CHEBI:58359"/>
    </ligand>
</feature>
<dbReference type="SUPFAM" id="SSF52402">
    <property type="entry name" value="Adenine nucleotide alpha hydrolases-like"/>
    <property type="match status" value="1"/>
</dbReference>
<comment type="similarity">
    <text evidence="9">Belongs to the NAD synthetase family.</text>
</comment>
<dbReference type="SUPFAM" id="SSF56317">
    <property type="entry name" value="Carbon-nitrogen hydrolase"/>
    <property type="match status" value="1"/>
</dbReference>
<dbReference type="InterPro" id="IPR014729">
    <property type="entry name" value="Rossmann-like_a/b/a_fold"/>
</dbReference>
<comment type="caution">
    <text evidence="7">Lacks conserved residue(s) required for the propagation of feature annotation.</text>
</comment>
<feature type="domain" description="CN hydrolase" evidence="10">
    <location>
        <begin position="6"/>
        <end position="271"/>
    </location>
</feature>
<dbReference type="InterPro" id="IPR041856">
    <property type="entry name" value="NAD+_synth_C"/>
</dbReference>
<dbReference type="NCBIfam" id="TIGR00552">
    <property type="entry name" value="nadE"/>
    <property type="match status" value="1"/>
</dbReference>
<dbReference type="Pfam" id="PF00795">
    <property type="entry name" value="CN_hydrolase"/>
    <property type="match status" value="1"/>
</dbReference>
<protein>
    <recommendedName>
        <fullName evidence="7 8">Glutamine-dependent NAD(+) synthetase</fullName>
        <ecNumber evidence="7 8">6.3.5.1</ecNumber>
    </recommendedName>
    <alternativeName>
        <fullName evidence="7 8">NAD(+) synthase [glutamine-hydrolyzing]</fullName>
    </alternativeName>
</protein>